<protein>
    <submittedName>
        <fullName evidence="1">Uncharacterized protein</fullName>
    </submittedName>
</protein>
<reference evidence="1 2" key="1">
    <citation type="submission" date="2016-08" db="EMBL/GenBank/DDBJ databases">
        <authorList>
            <person name="Seilhamer J.J."/>
        </authorList>
    </citation>
    <scope>NUCLEOTIDE SEQUENCE [LARGE SCALE GENOMIC DNA]</scope>
    <source>
        <strain evidence="1 2">SDA_GO95</strain>
    </source>
</reference>
<proteinExistence type="predicted"/>
<evidence type="ECO:0000313" key="1">
    <source>
        <dbReference type="EMBL" id="SCB68583.1"/>
    </source>
</evidence>
<dbReference type="AlphaFoldDB" id="A0A1G4EIP5"/>
<accession>A0A1G4EIP5</accession>
<dbReference type="EMBL" id="FMAK01000034">
    <property type="protein sequence ID" value="SCB68583.1"/>
    <property type="molecule type" value="Genomic_DNA"/>
</dbReference>
<sequence>MTVSSFEFSLKLKVQED</sequence>
<evidence type="ECO:0000313" key="2">
    <source>
        <dbReference type="Proteomes" id="UP000195696"/>
    </source>
</evidence>
<name>A0A1G4EIP5_BACMY</name>
<gene>
    <name evidence="1" type="ORF">BWGO95_02725</name>
</gene>
<organism evidence="1 2">
    <name type="scientific">Bacillus mycoides</name>
    <dbReference type="NCBI Taxonomy" id="1405"/>
    <lineage>
        <taxon>Bacteria</taxon>
        <taxon>Bacillati</taxon>
        <taxon>Bacillota</taxon>
        <taxon>Bacilli</taxon>
        <taxon>Bacillales</taxon>
        <taxon>Bacillaceae</taxon>
        <taxon>Bacillus</taxon>
        <taxon>Bacillus cereus group</taxon>
    </lineage>
</organism>
<dbReference type="Proteomes" id="UP000195696">
    <property type="component" value="Unassembled WGS sequence"/>
</dbReference>